<dbReference type="EMBL" id="RKLQ01000002">
    <property type="protein sequence ID" value="MBX0304646.1"/>
    <property type="molecule type" value="Genomic_DNA"/>
</dbReference>
<evidence type="ECO:0000256" key="10">
    <source>
        <dbReference type="SAM" id="Coils"/>
    </source>
</evidence>
<reference evidence="13" key="1">
    <citation type="submission" date="2021-06" db="EMBL/GenBank/DDBJ databases">
        <title>Halomicroarcula sp. F24A a new haloarchaeum isolated from saline soil.</title>
        <authorList>
            <person name="Duran-Viseras A."/>
            <person name="Sanchez-Porro C."/>
            <person name="Ventosa A."/>
        </authorList>
    </citation>
    <scope>NUCLEOTIDE SEQUENCE</scope>
    <source>
        <strain evidence="13">F24A</strain>
    </source>
</reference>
<protein>
    <recommendedName>
        <fullName evidence="9">A-type ATP synthase subunit I</fullName>
    </recommendedName>
</protein>
<evidence type="ECO:0000256" key="8">
    <source>
        <dbReference type="ARBA" id="ARBA00059506"/>
    </source>
</evidence>
<feature type="transmembrane region" description="Helical" evidence="12">
    <location>
        <begin position="526"/>
        <end position="547"/>
    </location>
</feature>
<evidence type="ECO:0000256" key="5">
    <source>
        <dbReference type="ARBA" id="ARBA00022989"/>
    </source>
</evidence>
<sequence>MLRPEKMCRVSVTGSKRVMESVVESVHDLDMLHVTEYDGAWDGFEPGDPVEGADEASDQLVTVRALESILGVEAEDAGPTRLVTDEALEEDLEEVRTKVTELDDRRDDLRDDLRNVEDQISTMEPFVRLGIDLDLLRGYDTLAVSVGEGDADEVDATLADSDVDTYELFSEDGVVAVFARADADELQDALVGATFSALEVPEGDGDPTEYLEELNHRKQQLESKLDTVENELDELRLDYAGFLLAAEEKLSIEVQKAEAPLTFATTENAFIAEGWIPDEEYELFEQQVSADVGEAIDIEKLEVAAYDSDGHVHSQEEVEGEGGHDEAAAEDETPSADDTDDQPEKAVADGGHATTGSGLVTMGDSSPPVIQDNPGAARPFEALVEVVNRPKYGEFDPTVFFFLTFPAFYGFMIGDLGYGIVYTLLGYGLYSRASGDVMKSLGGVAMWAGGFTMLFGILYGEIFGLHTISNVVWPALGFEGAPFHKGLQPAYGDYALGWLIISVLAGMAHLAIGWTLGFVKNLQHGLWDAITESGSWLLMLFGFWGWVFSDFPAGSKPYFLIGSEAVFNGNPFHLGFAGFPAEVGIAGLVMFAIGLALIATADFAEFVEAVFLQVFVNGLSYTRLAAVLLAKAGMAFVVNLLFFGVYIVETSSGPEWHFGINHSPAYMLEQGTYHGHEVTSVMFPGLMHSGIAGVVGGLLVLVLGHALVLILGVTSAGLQAVRLEYVEFFGKFFEGGGKRYSPFGYERTYTTDD</sequence>
<evidence type="ECO:0000256" key="1">
    <source>
        <dbReference type="ARBA" id="ARBA00004141"/>
    </source>
</evidence>
<dbReference type="RefSeq" id="WP_220588854.1">
    <property type="nucleotide sequence ID" value="NZ_RKLQ01000002.1"/>
</dbReference>
<comment type="function">
    <text evidence="8">Component of the A-type ATP synthase that produces ATP from ADP in the presence of a proton gradient across the membrane.</text>
</comment>
<keyword evidence="7 12" id="KW-0472">Membrane</keyword>
<feature type="coiled-coil region" evidence="10">
    <location>
        <begin position="211"/>
        <end position="238"/>
    </location>
</feature>
<feature type="region of interest" description="Disordered" evidence="11">
    <location>
        <begin position="307"/>
        <end position="374"/>
    </location>
</feature>
<evidence type="ECO:0000256" key="12">
    <source>
        <dbReference type="SAM" id="Phobius"/>
    </source>
</evidence>
<feature type="transmembrane region" description="Helical" evidence="12">
    <location>
        <begin position="399"/>
        <end position="425"/>
    </location>
</feature>
<evidence type="ECO:0000256" key="11">
    <source>
        <dbReference type="SAM" id="MobiDB-lite"/>
    </source>
</evidence>
<dbReference type="Gene3D" id="3.30.70.2170">
    <property type="match status" value="1"/>
</dbReference>
<evidence type="ECO:0000256" key="9">
    <source>
        <dbReference type="ARBA" id="ARBA00068671"/>
    </source>
</evidence>
<dbReference type="Proteomes" id="UP000783863">
    <property type="component" value="Unassembled WGS sequence"/>
</dbReference>
<dbReference type="InterPro" id="IPR002490">
    <property type="entry name" value="V-ATPase_116kDa_su"/>
</dbReference>
<organism evidence="13 14">
    <name type="scientific">Haloarcula salinisoli</name>
    <dbReference type="NCBI Taxonomy" id="2487746"/>
    <lineage>
        <taxon>Archaea</taxon>
        <taxon>Methanobacteriati</taxon>
        <taxon>Methanobacteriota</taxon>
        <taxon>Stenosarchaea group</taxon>
        <taxon>Halobacteria</taxon>
        <taxon>Halobacteriales</taxon>
        <taxon>Haloarculaceae</taxon>
        <taxon>Haloarcula</taxon>
    </lineage>
</organism>
<feature type="coiled-coil region" evidence="10">
    <location>
        <begin position="85"/>
        <end position="119"/>
    </location>
</feature>
<evidence type="ECO:0000256" key="4">
    <source>
        <dbReference type="ARBA" id="ARBA00022692"/>
    </source>
</evidence>
<proteinExistence type="inferred from homology"/>
<dbReference type="GO" id="GO:0016471">
    <property type="term" value="C:vacuolar proton-transporting V-type ATPase complex"/>
    <property type="evidence" value="ECO:0007669"/>
    <property type="project" value="TreeGrafter"/>
</dbReference>
<evidence type="ECO:0000256" key="3">
    <source>
        <dbReference type="ARBA" id="ARBA00022448"/>
    </source>
</evidence>
<dbReference type="GO" id="GO:0051117">
    <property type="term" value="F:ATPase binding"/>
    <property type="evidence" value="ECO:0007669"/>
    <property type="project" value="TreeGrafter"/>
</dbReference>
<comment type="subcellular location">
    <subcellularLocation>
        <location evidence="1">Membrane</location>
        <topology evidence="1">Multi-pass membrane protein</topology>
    </subcellularLocation>
</comment>
<dbReference type="Gene3D" id="3.30.70.2750">
    <property type="match status" value="1"/>
</dbReference>
<evidence type="ECO:0000256" key="6">
    <source>
        <dbReference type="ARBA" id="ARBA00023065"/>
    </source>
</evidence>
<dbReference type="PANTHER" id="PTHR11629">
    <property type="entry name" value="VACUOLAR PROTON ATPASES"/>
    <property type="match status" value="1"/>
</dbReference>
<comment type="caution">
    <text evidence="13">The sequence shown here is derived from an EMBL/GenBank/DDBJ whole genome shotgun (WGS) entry which is preliminary data.</text>
</comment>
<accession>A0A8J8C8P9</accession>
<keyword evidence="14" id="KW-1185">Reference proteome</keyword>
<keyword evidence="4 12" id="KW-0812">Transmembrane</keyword>
<dbReference type="GO" id="GO:0007035">
    <property type="term" value="P:vacuolar acidification"/>
    <property type="evidence" value="ECO:0007669"/>
    <property type="project" value="TreeGrafter"/>
</dbReference>
<evidence type="ECO:0000256" key="2">
    <source>
        <dbReference type="ARBA" id="ARBA00009904"/>
    </source>
</evidence>
<dbReference type="AlphaFoldDB" id="A0A8J8C8P9"/>
<evidence type="ECO:0000313" key="13">
    <source>
        <dbReference type="EMBL" id="MBX0304646.1"/>
    </source>
</evidence>
<evidence type="ECO:0000313" key="14">
    <source>
        <dbReference type="Proteomes" id="UP000783863"/>
    </source>
</evidence>
<comment type="similarity">
    <text evidence="2">Belongs to the V-ATPase 116 kDa subunit family.</text>
</comment>
<dbReference type="Gene3D" id="1.20.1460.20">
    <property type="match status" value="1"/>
</dbReference>
<keyword evidence="6" id="KW-0406">Ion transport</keyword>
<gene>
    <name evidence="13" type="ORF">EGD98_13300</name>
</gene>
<dbReference type="PANTHER" id="PTHR11629:SF63">
    <property type="entry name" value="V-TYPE PROTON ATPASE SUBUNIT A"/>
    <property type="match status" value="1"/>
</dbReference>
<evidence type="ECO:0000256" key="7">
    <source>
        <dbReference type="ARBA" id="ARBA00023136"/>
    </source>
</evidence>
<keyword evidence="3" id="KW-0813">Transport</keyword>
<feature type="compositionally biased region" description="Acidic residues" evidence="11">
    <location>
        <begin position="328"/>
        <end position="341"/>
    </location>
</feature>
<keyword evidence="5 12" id="KW-1133">Transmembrane helix</keyword>
<feature type="compositionally biased region" description="Basic and acidic residues" evidence="11">
    <location>
        <begin position="307"/>
        <end position="327"/>
    </location>
</feature>
<feature type="transmembrane region" description="Helical" evidence="12">
    <location>
        <begin position="495"/>
        <end position="519"/>
    </location>
</feature>
<feature type="transmembrane region" description="Helical" evidence="12">
    <location>
        <begin position="583"/>
        <end position="604"/>
    </location>
</feature>
<dbReference type="GO" id="GO:0046961">
    <property type="term" value="F:proton-transporting ATPase activity, rotational mechanism"/>
    <property type="evidence" value="ECO:0007669"/>
    <property type="project" value="InterPro"/>
</dbReference>
<feature type="transmembrane region" description="Helical" evidence="12">
    <location>
        <begin position="624"/>
        <end position="648"/>
    </location>
</feature>
<name>A0A8J8C8P9_9EURY</name>
<dbReference type="GO" id="GO:0033179">
    <property type="term" value="C:proton-transporting V-type ATPase, V0 domain"/>
    <property type="evidence" value="ECO:0007669"/>
    <property type="project" value="InterPro"/>
</dbReference>
<feature type="transmembrane region" description="Helical" evidence="12">
    <location>
        <begin position="437"/>
        <end position="459"/>
    </location>
</feature>
<feature type="transmembrane region" description="Helical" evidence="12">
    <location>
        <begin position="691"/>
        <end position="713"/>
    </location>
</feature>
<keyword evidence="10" id="KW-0175">Coiled coil</keyword>